<sequence length="89" mass="9862">MSIMSGEATGINDSNNTPSISESSGNSAEIKKLDSQSTSKVISLITSESGFKEETNDSHLSRLQQLRSELNYISETDWMYDSLEKKPQQ</sequence>
<evidence type="ECO:0000256" key="1">
    <source>
        <dbReference type="SAM" id="MobiDB-lite"/>
    </source>
</evidence>
<keyword evidence="3" id="KW-1185">Reference proteome</keyword>
<dbReference type="Proteomes" id="UP000008792">
    <property type="component" value="Unassembled WGS sequence"/>
</dbReference>
<evidence type="ECO:0000313" key="3">
    <source>
        <dbReference type="Proteomes" id="UP000008792"/>
    </source>
</evidence>
<accession>A0A0Q9WHS0</accession>
<name>A0A0Q9WHS0_DROVI</name>
<dbReference type="STRING" id="7244.A0A0Q9WHS0"/>
<dbReference type="InParanoid" id="A0A0Q9WHS0"/>
<reference evidence="2 3" key="1">
    <citation type="journal article" date="2007" name="Nature">
        <title>Evolution of genes and genomes on the Drosophila phylogeny.</title>
        <authorList>
            <consortium name="Drosophila 12 Genomes Consortium"/>
            <person name="Clark A.G."/>
            <person name="Eisen M.B."/>
            <person name="Smith D.R."/>
            <person name="Bergman C.M."/>
            <person name="Oliver B."/>
            <person name="Markow T.A."/>
            <person name="Kaufman T.C."/>
            <person name="Kellis M."/>
            <person name="Gelbart W."/>
            <person name="Iyer V.N."/>
            <person name="Pollard D.A."/>
            <person name="Sackton T.B."/>
            <person name="Larracuente A.M."/>
            <person name="Singh N.D."/>
            <person name="Abad J.P."/>
            <person name="Abt D.N."/>
            <person name="Adryan B."/>
            <person name="Aguade M."/>
            <person name="Akashi H."/>
            <person name="Anderson W.W."/>
            <person name="Aquadro C.F."/>
            <person name="Ardell D.H."/>
            <person name="Arguello R."/>
            <person name="Artieri C.G."/>
            <person name="Barbash D.A."/>
            <person name="Barker D."/>
            <person name="Barsanti P."/>
            <person name="Batterham P."/>
            <person name="Batzoglou S."/>
            <person name="Begun D."/>
            <person name="Bhutkar A."/>
            <person name="Blanco E."/>
            <person name="Bosak S.A."/>
            <person name="Bradley R.K."/>
            <person name="Brand A.D."/>
            <person name="Brent M.R."/>
            <person name="Brooks A.N."/>
            <person name="Brown R.H."/>
            <person name="Butlin R.K."/>
            <person name="Caggese C."/>
            <person name="Calvi B.R."/>
            <person name="Bernardo de Carvalho A."/>
            <person name="Caspi A."/>
            <person name="Castrezana S."/>
            <person name="Celniker S.E."/>
            <person name="Chang J.L."/>
            <person name="Chapple C."/>
            <person name="Chatterji S."/>
            <person name="Chinwalla A."/>
            <person name="Civetta A."/>
            <person name="Clifton S.W."/>
            <person name="Comeron J.M."/>
            <person name="Costello J.C."/>
            <person name="Coyne J.A."/>
            <person name="Daub J."/>
            <person name="David R.G."/>
            <person name="Delcher A.L."/>
            <person name="Delehaunty K."/>
            <person name="Do C.B."/>
            <person name="Ebling H."/>
            <person name="Edwards K."/>
            <person name="Eickbush T."/>
            <person name="Evans J.D."/>
            <person name="Filipski A."/>
            <person name="Findeiss S."/>
            <person name="Freyhult E."/>
            <person name="Fulton L."/>
            <person name="Fulton R."/>
            <person name="Garcia A.C."/>
            <person name="Gardiner A."/>
            <person name="Garfield D.A."/>
            <person name="Garvin B.E."/>
            <person name="Gibson G."/>
            <person name="Gilbert D."/>
            <person name="Gnerre S."/>
            <person name="Godfrey J."/>
            <person name="Good R."/>
            <person name="Gotea V."/>
            <person name="Gravely B."/>
            <person name="Greenberg A.J."/>
            <person name="Griffiths-Jones S."/>
            <person name="Gross S."/>
            <person name="Guigo R."/>
            <person name="Gustafson E.A."/>
            <person name="Haerty W."/>
            <person name="Hahn M.W."/>
            <person name="Halligan D.L."/>
            <person name="Halpern A.L."/>
            <person name="Halter G.M."/>
            <person name="Han M.V."/>
            <person name="Heger A."/>
            <person name="Hillier L."/>
            <person name="Hinrichs A.S."/>
            <person name="Holmes I."/>
            <person name="Hoskins R.A."/>
            <person name="Hubisz M.J."/>
            <person name="Hultmark D."/>
            <person name="Huntley M.A."/>
            <person name="Jaffe D.B."/>
            <person name="Jagadeeshan S."/>
            <person name="Jeck W.R."/>
            <person name="Johnson J."/>
            <person name="Jones C.D."/>
            <person name="Jordan W.C."/>
            <person name="Karpen G.H."/>
            <person name="Kataoka E."/>
            <person name="Keightley P.D."/>
            <person name="Kheradpour P."/>
            <person name="Kirkness E.F."/>
            <person name="Koerich L.B."/>
            <person name="Kristiansen K."/>
            <person name="Kudrna D."/>
            <person name="Kulathinal R.J."/>
            <person name="Kumar S."/>
            <person name="Kwok R."/>
            <person name="Lander E."/>
            <person name="Langley C.H."/>
            <person name="Lapoint R."/>
            <person name="Lazzaro B.P."/>
            <person name="Lee S.J."/>
            <person name="Levesque L."/>
            <person name="Li R."/>
            <person name="Lin C.F."/>
            <person name="Lin M.F."/>
            <person name="Lindblad-Toh K."/>
            <person name="Llopart A."/>
            <person name="Long M."/>
            <person name="Low L."/>
            <person name="Lozovsky E."/>
            <person name="Lu J."/>
            <person name="Luo M."/>
            <person name="Machado C.A."/>
            <person name="Makalowski W."/>
            <person name="Marzo M."/>
            <person name="Matsuda M."/>
            <person name="Matzkin L."/>
            <person name="McAllister B."/>
            <person name="McBride C.S."/>
            <person name="McKernan B."/>
            <person name="McKernan K."/>
            <person name="Mendez-Lago M."/>
            <person name="Minx P."/>
            <person name="Mollenhauer M.U."/>
            <person name="Montooth K."/>
            <person name="Mount S.M."/>
            <person name="Mu X."/>
            <person name="Myers E."/>
            <person name="Negre B."/>
            <person name="Newfeld S."/>
            <person name="Nielsen R."/>
            <person name="Noor M.A."/>
            <person name="O'Grady P."/>
            <person name="Pachter L."/>
            <person name="Papaceit M."/>
            <person name="Parisi M.J."/>
            <person name="Parisi M."/>
            <person name="Parts L."/>
            <person name="Pedersen J.S."/>
            <person name="Pesole G."/>
            <person name="Phillippy A.M."/>
            <person name="Ponting C.P."/>
            <person name="Pop M."/>
            <person name="Porcelli D."/>
            <person name="Powell J.R."/>
            <person name="Prohaska S."/>
            <person name="Pruitt K."/>
            <person name="Puig M."/>
            <person name="Quesneville H."/>
            <person name="Ram K.R."/>
            <person name="Rand D."/>
            <person name="Rasmussen M.D."/>
            <person name="Reed L.K."/>
            <person name="Reenan R."/>
            <person name="Reily A."/>
            <person name="Remington K.A."/>
            <person name="Rieger T.T."/>
            <person name="Ritchie M.G."/>
            <person name="Robin C."/>
            <person name="Rogers Y.H."/>
            <person name="Rohde C."/>
            <person name="Rozas J."/>
            <person name="Rubenfield M.J."/>
            <person name="Ruiz A."/>
            <person name="Russo S."/>
            <person name="Salzberg S.L."/>
            <person name="Sanchez-Gracia A."/>
            <person name="Saranga D.J."/>
            <person name="Sato H."/>
            <person name="Schaeffer S.W."/>
            <person name="Schatz M.C."/>
            <person name="Schlenke T."/>
            <person name="Schwartz R."/>
            <person name="Segarra C."/>
            <person name="Singh R.S."/>
            <person name="Sirot L."/>
            <person name="Sirota M."/>
            <person name="Sisneros N.B."/>
            <person name="Smith C.D."/>
            <person name="Smith T.F."/>
            <person name="Spieth J."/>
            <person name="Stage D.E."/>
            <person name="Stark A."/>
            <person name="Stephan W."/>
            <person name="Strausberg R.L."/>
            <person name="Strempel S."/>
            <person name="Sturgill D."/>
            <person name="Sutton G."/>
            <person name="Sutton G.G."/>
            <person name="Tao W."/>
            <person name="Teichmann S."/>
            <person name="Tobari Y.N."/>
            <person name="Tomimura Y."/>
            <person name="Tsolas J.M."/>
            <person name="Valente V.L."/>
            <person name="Venter E."/>
            <person name="Venter J.C."/>
            <person name="Vicario S."/>
            <person name="Vieira F.G."/>
            <person name="Vilella A.J."/>
            <person name="Villasante A."/>
            <person name="Walenz B."/>
            <person name="Wang J."/>
            <person name="Wasserman M."/>
            <person name="Watts T."/>
            <person name="Wilson D."/>
            <person name="Wilson R.K."/>
            <person name="Wing R.A."/>
            <person name="Wolfner M.F."/>
            <person name="Wong A."/>
            <person name="Wong G.K."/>
            <person name="Wu C.I."/>
            <person name="Wu G."/>
            <person name="Yamamoto D."/>
            <person name="Yang H.P."/>
            <person name="Yang S.P."/>
            <person name="Yorke J.A."/>
            <person name="Yoshida K."/>
            <person name="Zdobnov E."/>
            <person name="Zhang P."/>
            <person name="Zhang Y."/>
            <person name="Zimin A.V."/>
            <person name="Baldwin J."/>
            <person name="Abdouelleil A."/>
            <person name="Abdulkadir J."/>
            <person name="Abebe A."/>
            <person name="Abera B."/>
            <person name="Abreu J."/>
            <person name="Acer S.C."/>
            <person name="Aftuck L."/>
            <person name="Alexander A."/>
            <person name="An P."/>
            <person name="Anderson E."/>
            <person name="Anderson S."/>
            <person name="Arachi H."/>
            <person name="Azer M."/>
            <person name="Bachantsang P."/>
            <person name="Barry A."/>
            <person name="Bayul T."/>
            <person name="Berlin A."/>
            <person name="Bessette D."/>
            <person name="Bloom T."/>
            <person name="Blye J."/>
            <person name="Boguslavskiy L."/>
            <person name="Bonnet C."/>
            <person name="Boukhgalter B."/>
            <person name="Bourzgui I."/>
            <person name="Brown A."/>
            <person name="Cahill P."/>
            <person name="Channer S."/>
            <person name="Cheshatsang Y."/>
            <person name="Chuda L."/>
            <person name="Citroen M."/>
            <person name="Collymore A."/>
            <person name="Cooke P."/>
            <person name="Costello M."/>
            <person name="D'Aco K."/>
            <person name="Daza R."/>
            <person name="De Haan G."/>
            <person name="DeGray S."/>
            <person name="DeMaso C."/>
            <person name="Dhargay N."/>
            <person name="Dooley K."/>
            <person name="Dooley E."/>
            <person name="Doricent M."/>
            <person name="Dorje P."/>
            <person name="Dorjee K."/>
            <person name="Dupes A."/>
            <person name="Elong R."/>
            <person name="Falk J."/>
            <person name="Farina A."/>
            <person name="Faro S."/>
            <person name="Ferguson D."/>
            <person name="Fisher S."/>
            <person name="Foley C.D."/>
            <person name="Franke A."/>
            <person name="Friedrich D."/>
            <person name="Gadbois L."/>
            <person name="Gearin G."/>
            <person name="Gearin C.R."/>
            <person name="Giannoukos G."/>
            <person name="Goode T."/>
            <person name="Graham J."/>
            <person name="Grandbois E."/>
            <person name="Grewal S."/>
            <person name="Gyaltsen K."/>
            <person name="Hafez N."/>
            <person name="Hagos B."/>
            <person name="Hall J."/>
            <person name="Henson C."/>
            <person name="Hollinger A."/>
            <person name="Honan T."/>
            <person name="Huard M.D."/>
            <person name="Hughes L."/>
            <person name="Hurhula B."/>
            <person name="Husby M.E."/>
            <person name="Kamat A."/>
            <person name="Kanga B."/>
            <person name="Kashin S."/>
            <person name="Khazanovich D."/>
            <person name="Kisner P."/>
            <person name="Lance K."/>
            <person name="Lara M."/>
            <person name="Lee W."/>
            <person name="Lennon N."/>
            <person name="Letendre F."/>
            <person name="LeVine R."/>
            <person name="Lipovsky A."/>
            <person name="Liu X."/>
            <person name="Liu J."/>
            <person name="Liu S."/>
            <person name="Lokyitsang T."/>
            <person name="Lokyitsang Y."/>
            <person name="Lubonja R."/>
            <person name="Lui A."/>
            <person name="MacDonald P."/>
            <person name="Magnisalis V."/>
            <person name="Maru K."/>
            <person name="Matthews C."/>
            <person name="McCusker W."/>
            <person name="McDonough S."/>
            <person name="Mehta T."/>
            <person name="Meldrim J."/>
            <person name="Meneus L."/>
            <person name="Mihai O."/>
            <person name="Mihalev A."/>
            <person name="Mihova T."/>
            <person name="Mittelman R."/>
            <person name="Mlenga V."/>
            <person name="Montmayeur A."/>
            <person name="Mulrain L."/>
            <person name="Navidi A."/>
            <person name="Naylor J."/>
            <person name="Negash T."/>
            <person name="Nguyen T."/>
            <person name="Nguyen N."/>
            <person name="Nicol R."/>
            <person name="Norbu C."/>
            <person name="Norbu N."/>
            <person name="Novod N."/>
            <person name="O'Neill B."/>
            <person name="Osman S."/>
            <person name="Markiewicz E."/>
            <person name="Oyono O.L."/>
            <person name="Patti C."/>
            <person name="Phunkhang P."/>
            <person name="Pierre F."/>
            <person name="Priest M."/>
            <person name="Raghuraman S."/>
            <person name="Rege F."/>
            <person name="Reyes R."/>
            <person name="Rise C."/>
            <person name="Rogov P."/>
            <person name="Ross K."/>
            <person name="Ryan E."/>
            <person name="Settipalli S."/>
            <person name="Shea T."/>
            <person name="Sherpa N."/>
            <person name="Shi L."/>
            <person name="Shih D."/>
            <person name="Sparrow T."/>
            <person name="Spaulding J."/>
            <person name="Stalker J."/>
            <person name="Stange-Thomann N."/>
            <person name="Stavropoulos S."/>
            <person name="Stone C."/>
            <person name="Strader C."/>
            <person name="Tesfaye S."/>
            <person name="Thomson T."/>
            <person name="Thoulutsang Y."/>
            <person name="Thoulutsang D."/>
            <person name="Topham K."/>
            <person name="Topping I."/>
            <person name="Tsamla T."/>
            <person name="Vassiliev H."/>
            <person name="Vo A."/>
            <person name="Wangchuk T."/>
            <person name="Wangdi T."/>
            <person name="Weiand M."/>
            <person name="Wilkinson J."/>
            <person name="Wilson A."/>
            <person name="Yadav S."/>
            <person name="Young G."/>
            <person name="Yu Q."/>
            <person name="Zembek L."/>
            <person name="Zhong D."/>
            <person name="Zimmer A."/>
            <person name="Zwirko Z."/>
            <person name="Jaffe D.B."/>
            <person name="Alvarez P."/>
            <person name="Brockman W."/>
            <person name="Butler J."/>
            <person name="Chin C."/>
            <person name="Gnerre S."/>
            <person name="Grabherr M."/>
            <person name="Kleber M."/>
            <person name="Mauceli E."/>
            <person name="MacCallum I."/>
        </authorList>
    </citation>
    <scope>NUCLEOTIDE SEQUENCE [LARGE SCALE GENOMIC DNA]</scope>
    <source>
        <strain evidence="3">Tucson 15010-1051.87</strain>
    </source>
</reference>
<evidence type="ECO:0000313" key="2">
    <source>
        <dbReference type="EMBL" id="KRF84221.1"/>
    </source>
</evidence>
<feature type="compositionally biased region" description="Polar residues" evidence="1">
    <location>
        <begin position="11"/>
        <end position="27"/>
    </location>
</feature>
<feature type="region of interest" description="Disordered" evidence="1">
    <location>
        <begin position="1"/>
        <end position="38"/>
    </location>
</feature>
<dbReference type="AlphaFoldDB" id="A0A0Q9WHS0"/>
<organism evidence="2 3">
    <name type="scientific">Drosophila virilis</name>
    <name type="common">Fruit fly</name>
    <dbReference type="NCBI Taxonomy" id="7244"/>
    <lineage>
        <taxon>Eukaryota</taxon>
        <taxon>Metazoa</taxon>
        <taxon>Ecdysozoa</taxon>
        <taxon>Arthropoda</taxon>
        <taxon>Hexapoda</taxon>
        <taxon>Insecta</taxon>
        <taxon>Pterygota</taxon>
        <taxon>Neoptera</taxon>
        <taxon>Endopterygota</taxon>
        <taxon>Diptera</taxon>
        <taxon>Brachycera</taxon>
        <taxon>Muscomorpha</taxon>
        <taxon>Ephydroidea</taxon>
        <taxon>Drosophilidae</taxon>
        <taxon>Drosophila</taxon>
    </lineage>
</organism>
<gene>
    <name evidence="2" type="primary">Dvir\GJ26913</name>
    <name evidence="2" type="ORF">Dvir_GJ26913</name>
</gene>
<dbReference type="EMBL" id="CH940647">
    <property type="protein sequence ID" value="KRF84221.1"/>
    <property type="molecule type" value="Genomic_DNA"/>
</dbReference>
<protein>
    <submittedName>
        <fullName evidence="2">Uncharacterized protein</fullName>
    </submittedName>
</protein>
<proteinExistence type="predicted"/>